<dbReference type="Gene3D" id="3.30.300.30">
    <property type="match status" value="1"/>
</dbReference>
<evidence type="ECO:0000313" key="8">
    <source>
        <dbReference type="EMBL" id="GAA4478433.1"/>
    </source>
</evidence>
<dbReference type="PANTHER" id="PTHR43272:SF32">
    <property type="entry name" value="AMP-DEPENDENT SYNTHETASE_LIGASE DOMAIN-CONTAINING PROTEIN"/>
    <property type="match status" value="1"/>
</dbReference>
<dbReference type="InterPro" id="IPR042099">
    <property type="entry name" value="ANL_N_sf"/>
</dbReference>
<evidence type="ECO:0000256" key="3">
    <source>
        <dbReference type="ARBA" id="ARBA00022832"/>
    </source>
</evidence>
<comment type="caution">
    <text evidence="8">The sequence shown here is derived from an EMBL/GenBank/DDBJ whole genome shotgun (WGS) entry which is preliminary data.</text>
</comment>
<reference evidence="9" key="1">
    <citation type="journal article" date="2019" name="Int. J. Syst. Evol. Microbiol.">
        <title>The Global Catalogue of Microorganisms (GCM) 10K type strain sequencing project: providing services to taxonomists for standard genome sequencing and annotation.</title>
        <authorList>
            <consortium name="The Broad Institute Genomics Platform"/>
            <consortium name="The Broad Institute Genome Sequencing Center for Infectious Disease"/>
            <person name="Wu L."/>
            <person name="Ma J."/>
        </authorList>
    </citation>
    <scope>NUCLEOTIDE SEQUENCE [LARGE SCALE GENOMIC DNA]</scope>
    <source>
        <strain evidence="9">JCM 32206</strain>
    </source>
</reference>
<dbReference type="SUPFAM" id="SSF56801">
    <property type="entry name" value="Acetyl-CoA synthetase-like"/>
    <property type="match status" value="1"/>
</dbReference>
<evidence type="ECO:0000256" key="4">
    <source>
        <dbReference type="ARBA" id="ARBA00023098"/>
    </source>
</evidence>
<dbReference type="InterPro" id="IPR020845">
    <property type="entry name" value="AMP-binding_CS"/>
</dbReference>
<evidence type="ECO:0000259" key="7">
    <source>
        <dbReference type="Pfam" id="PF00501"/>
    </source>
</evidence>
<keyword evidence="2" id="KW-0436">Ligase</keyword>
<gene>
    <name evidence="8" type="ORF">GCM10023094_22070</name>
</gene>
<evidence type="ECO:0000256" key="2">
    <source>
        <dbReference type="ARBA" id="ARBA00022598"/>
    </source>
</evidence>
<dbReference type="Pfam" id="PF23562">
    <property type="entry name" value="AMP-binding_C_3"/>
    <property type="match status" value="1"/>
</dbReference>
<sequence>MTTIPELIHRNAEEFPDKPALTHDGETLTWRETRLSIARIALGLSRLGVGTGDRVAIMMSSRPEHWLTDQAVAHLGALPATVYGTMPSSQVAYVARHSRARVAVLEGADEVARWLPVLDALPDLERVVVLDPAAGVADDERVVRWSDVVTDEVDLAAFEAGWRQITADDPVTLIYTSGTTGEPKGVLLTHRNVIANAEARDAASPAPAHFRSICYLPLAHIAERMVSVYMVIHKAGWVTFCPDPGRLVEVLVRTRPTSFFGVPRIWEKLAAALRARPGASAADVGLDQVQWACSAAAPLPVDVQEYFRSLGVSIVEAWGMTEATGVVTSTSTEDFRVGSVGFPIPGTEIKLLDDGEVLVRGPIVSIGYLQGDGSVVPVTDDDGWMHSGDVGRIDDDGHLYIVDRKKDLIITAGGKNIAPAAVEALLIKHPLVGQALAYGDRRPYVVALVVLDPVAASGWASARGIEFESLDELATHPDVIAEIDRAVALANEDLARVEQVKRYTLLTSEWTADSGELTASLKVKRRVVHDMYAAAIEELYESA</sequence>
<dbReference type="RefSeq" id="WP_345344676.1">
    <property type="nucleotide sequence ID" value="NZ_BAABFB010000035.1"/>
</dbReference>
<comment type="catalytic activity">
    <reaction evidence="5">
        <text>a long-chain fatty acid + ATP + CoA = a long-chain fatty acyl-CoA + AMP + diphosphate</text>
        <dbReference type="Rhea" id="RHEA:15421"/>
        <dbReference type="ChEBI" id="CHEBI:30616"/>
        <dbReference type="ChEBI" id="CHEBI:33019"/>
        <dbReference type="ChEBI" id="CHEBI:57287"/>
        <dbReference type="ChEBI" id="CHEBI:57560"/>
        <dbReference type="ChEBI" id="CHEBI:83139"/>
        <dbReference type="ChEBI" id="CHEBI:456215"/>
        <dbReference type="EC" id="6.2.1.3"/>
    </reaction>
    <physiologicalReaction direction="left-to-right" evidence="5">
        <dbReference type="Rhea" id="RHEA:15422"/>
    </physiologicalReaction>
</comment>
<dbReference type="InterPro" id="IPR045851">
    <property type="entry name" value="AMP-bd_C_sf"/>
</dbReference>
<dbReference type="PANTHER" id="PTHR43272">
    <property type="entry name" value="LONG-CHAIN-FATTY-ACID--COA LIGASE"/>
    <property type="match status" value="1"/>
</dbReference>
<evidence type="ECO:0000256" key="5">
    <source>
        <dbReference type="ARBA" id="ARBA00024484"/>
    </source>
</evidence>
<dbReference type="Proteomes" id="UP001501183">
    <property type="component" value="Unassembled WGS sequence"/>
</dbReference>
<dbReference type="Pfam" id="PF00501">
    <property type="entry name" value="AMP-binding"/>
    <property type="match status" value="1"/>
</dbReference>
<dbReference type="Gene3D" id="3.40.50.12780">
    <property type="entry name" value="N-terminal domain of ligase-like"/>
    <property type="match status" value="1"/>
</dbReference>
<dbReference type="PROSITE" id="PS00455">
    <property type="entry name" value="AMP_BINDING"/>
    <property type="match status" value="1"/>
</dbReference>
<feature type="domain" description="AMP-dependent synthetase/ligase" evidence="7">
    <location>
        <begin position="9"/>
        <end position="369"/>
    </location>
</feature>
<evidence type="ECO:0000256" key="1">
    <source>
        <dbReference type="ARBA" id="ARBA00006432"/>
    </source>
</evidence>
<keyword evidence="4" id="KW-0443">Lipid metabolism</keyword>
<comment type="similarity">
    <text evidence="1">Belongs to the ATP-dependent AMP-binding enzyme family.</text>
</comment>
<evidence type="ECO:0000256" key="6">
    <source>
        <dbReference type="ARBA" id="ARBA00032875"/>
    </source>
</evidence>
<proteinExistence type="inferred from homology"/>
<dbReference type="CDD" id="cd05907">
    <property type="entry name" value="VL_LC_FACS_like"/>
    <property type="match status" value="1"/>
</dbReference>
<keyword evidence="9" id="KW-1185">Reference proteome</keyword>
<name>A0ABP8P2F3_9NOCA</name>
<evidence type="ECO:0000313" key="9">
    <source>
        <dbReference type="Proteomes" id="UP001501183"/>
    </source>
</evidence>
<dbReference type="EMBL" id="BAABFB010000035">
    <property type="protein sequence ID" value="GAA4478433.1"/>
    <property type="molecule type" value="Genomic_DNA"/>
</dbReference>
<accession>A0ABP8P2F3</accession>
<protein>
    <recommendedName>
        <fullName evidence="6">Acyl-CoA synthetase</fullName>
    </recommendedName>
</protein>
<dbReference type="InterPro" id="IPR000873">
    <property type="entry name" value="AMP-dep_synth/lig_dom"/>
</dbReference>
<organism evidence="8 9">
    <name type="scientific">Rhodococcus olei</name>
    <dbReference type="NCBI Taxonomy" id="2161675"/>
    <lineage>
        <taxon>Bacteria</taxon>
        <taxon>Bacillati</taxon>
        <taxon>Actinomycetota</taxon>
        <taxon>Actinomycetes</taxon>
        <taxon>Mycobacteriales</taxon>
        <taxon>Nocardiaceae</taxon>
        <taxon>Rhodococcus</taxon>
    </lineage>
</organism>
<keyword evidence="3" id="KW-0276">Fatty acid metabolism</keyword>